<accession>A0A8C4M218</accession>
<dbReference type="Pfam" id="PF02841">
    <property type="entry name" value="GBP_C"/>
    <property type="match status" value="1"/>
</dbReference>
<evidence type="ECO:0000313" key="5">
    <source>
        <dbReference type="Ensembl" id="ENSEASP00005019201.1"/>
    </source>
</evidence>
<feature type="domain" description="Guanylate-binding protein N-terminal" evidence="3">
    <location>
        <begin position="17"/>
        <end position="93"/>
    </location>
</feature>
<keyword evidence="1" id="KW-0378">Hydrolase</keyword>
<evidence type="ECO:0000256" key="1">
    <source>
        <dbReference type="ARBA" id="ARBA00022801"/>
    </source>
</evidence>
<evidence type="ECO:0000259" key="4">
    <source>
        <dbReference type="Pfam" id="PF02841"/>
    </source>
</evidence>
<sequence length="250" mass="27914">MPLLPLLKNFLDLLLYQPFSTSAGKNPQIQNSNMPRECIRHFSPKQVCFIFGPQVTKVSYSILIMCQKTSWIVISRCDKKFCSYIFAHTKTKTARGDHLVSSGDSTGDSVDAIRSEAVPCLENVVITLAQLAKSSAMRKAADHYSKQMAHRVRLPTDTLLGQLDTHVACEKEDISVFLEHSFKDDKQDFQKKLMEIVLAFSTPDPSPSGMMLRAYICAQIAHLLTMVGEAQIVLSDRAAVHPFTLTEAFC</sequence>
<feature type="signal peptide" evidence="2">
    <location>
        <begin position="1"/>
        <end position="23"/>
    </location>
</feature>
<organism evidence="5">
    <name type="scientific">Equus asinus asinus</name>
    <dbReference type="NCBI Taxonomy" id="83772"/>
    <lineage>
        <taxon>Eukaryota</taxon>
        <taxon>Metazoa</taxon>
        <taxon>Chordata</taxon>
        <taxon>Craniata</taxon>
        <taxon>Vertebrata</taxon>
        <taxon>Euteleostomi</taxon>
        <taxon>Mammalia</taxon>
        <taxon>Eutheria</taxon>
        <taxon>Laurasiatheria</taxon>
        <taxon>Perissodactyla</taxon>
        <taxon>Equidae</taxon>
        <taxon>Equus</taxon>
    </lineage>
</organism>
<protein>
    <submittedName>
        <fullName evidence="5">Uncharacterized protein</fullName>
    </submittedName>
</protein>
<name>A0A8C4M218_EQUAS</name>
<dbReference type="Gene3D" id="1.20.1000.10">
    <property type="entry name" value="Guanylate-binding protein, C-terminal domain"/>
    <property type="match status" value="1"/>
</dbReference>
<dbReference type="Ensembl" id="ENSEAST00005020838.1">
    <property type="protein sequence ID" value="ENSEASP00005019201.1"/>
    <property type="gene ID" value="ENSEASG00005013205.1"/>
</dbReference>
<dbReference type="InterPro" id="IPR036543">
    <property type="entry name" value="Guanylate-bd_C_sf"/>
</dbReference>
<dbReference type="GO" id="GO:0003924">
    <property type="term" value="F:GTPase activity"/>
    <property type="evidence" value="ECO:0007669"/>
    <property type="project" value="InterPro"/>
</dbReference>
<dbReference type="AlphaFoldDB" id="A0A8C4M218"/>
<proteinExistence type="predicted"/>
<feature type="domain" description="Guanylate-binding protein/Atlastin C-terminal" evidence="4">
    <location>
        <begin position="110"/>
        <end position="196"/>
    </location>
</feature>
<reference evidence="5" key="1">
    <citation type="submission" date="2023-03" db="UniProtKB">
        <authorList>
            <consortium name="Ensembl"/>
        </authorList>
    </citation>
    <scope>IDENTIFICATION</scope>
</reference>
<dbReference type="OMA" id="TSWIVIS"/>
<dbReference type="Pfam" id="PF02263">
    <property type="entry name" value="GBP"/>
    <property type="match status" value="1"/>
</dbReference>
<keyword evidence="2" id="KW-0732">Signal</keyword>
<evidence type="ECO:0000256" key="2">
    <source>
        <dbReference type="SAM" id="SignalP"/>
    </source>
</evidence>
<feature type="chain" id="PRO_5034240616" evidence="2">
    <location>
        <begin position="24"/>
        <end position="250"/>
    </location>
</feature>
<dbReference type="SUPFAM" id="SSF48340">
    <property type="entry name" value="Interferon-induced guanylate-binding protein 1 (GBP1), C-terminal domain"/>
    <property type="match status" value="1"/>
</dbReference>
<dbReference type="GO" id="GO:0005525">
    <property type="term" value="F:GTP binding"/>
    <property type="evidence" value="ECO:0007669"/>
    <property type="project" value="InterPro"/>
</dbReference>
<dbReference type="InterPro" id="IPR015894">
    <property type="entry name" value="Guanylate-bd_N"/>
</dbReference>
<dbReference type="PANTHER" id="PTHR10751">
    <property type="entry name" value="GUANYLATE BINDING PROTEIN"/>
    <property type="match status" value="1"/>
</dbReference>
<dbReference type="InterPro" id="IPR003191">
    <property type="entry name" value="Guanylate-bd/ATL_C"/>
</dbReference>
<evidence type="ECO:0000259" key="3">
    <source>
        <dbReference type="Pfam" id="PF02263"/>
    </source>
</evidence>